<keyword evidence="2 3" id="KW-0802">TPR repeat</keyword>
<dbReference type="PROSITE" id="PS50005">
    <property type="entry name" value="TPR"/>
    <property type="match status" value="5"/>
</dbReference>
<feature type="domain" description="J" evidence="5">
    <location>
        <begin position="351"/>
        <end position="416"/>
    </location>
</feature>
<evidence type="ECO:0000256" key="1">
    <source>
        <dbReference type="ARBA" id="ARBA00022737"/>
    </source>
</evidence>
<dbReference type="Gene3D" id="1.10.287.110">
    <property type="entry name" value="DnaJ domain"/>
    <property type="match status" value="1"/>
</dbReference>
<dbReference type="Proteomes" id="UP000193685">
    <property type="component" value="Unassembled WGS sequence"/>
</dbReference>
<dbReference type="PRINTS" id="PR00625">
    <property type="entry name" value="JDOMAIN"/>
</dbReference>
<sequence length="471" mass="51457">MPEDATHTNGNTEPIVQDGPAEVSGPTAEEHKAEGNTFYKAGKYALAVQSYTKALDQGPNAAILGNRAAASMLLGDFQRALQDSLEADALAPGVPKTQSRIAQAQAQLQLVHQAEQFIEQKNPGMSLHLLDRLQKSLAPSATIPRLWQRLRGEALFQRGDIEQAGKYASDILRYDRRDVDALVLRGRMMYIQGDTQTAINHFQEALRLDPDKTIARTLFKRAKALEAAKSAGNAKFKLGKMAEAEGLFTEALAIDEENRGTNAKLYSNRATCRLRLKKYDAALEDCDKAVALDPAYQKPLVTRAKIFMAQEKYQEAVDILKEASESSPNDETLERELRAAELELAKSKRKNYYKILGIEKDASDSEIKKAYRKAALINHPDKNPDDPEAEARFKDVGEAYAILSDADKKYQYDSGADLEQGGMGGMGGGMGGMDPNDIFRMFAQQQGGGGGFGGFAGHGRGHGGGHGYHGF</sequence>
<reference evidence="6 7" key="1">
    <citation type="submission" date="2016-07" db="EMBL/GenBank/DDBJ databases">
        <title>Pervasive Adenine N6-methylation of Active Genes in Fungi.</title>
        <authorList>
            <consortium name="DOE Joint Genome Institute"/>
            <person name="Mondo S.J."/>
            <person name="Dannebaum R.O."/>
            <person name="Kuo R.C."/>
            <person name="Labutti K."/>
            <person name="Haridas S."/>
            <person name="Kuo A."/>
            <person name="Salamov A."/>
            <person name="Ahrendt S.R."/>
            <person name="Lipzen A."/>
            <person name="Sullivan W."/>
            <person name="Andreopoulos W.B."/>
            <person name="Clum A."/>
            <person name="Lindquist E."/>
            <person name="Daum C."/>
            <person name="Ramamoorthy G.K."/>
            <person name="Gryganskyi A."/>
            <person name="Culley D."/>
            <person name="Magnuson J.K."/>
            <person name="James T.Y."/>
            <person name="O'Malley M.A."/>
            <person name="Stajich J.E."/>
            <person name="Spatafora J.W."/>
            <person name="Visel A."/>
            <person name="Grigoriev I.V."/>
        </authorList>
    </citation>
    <scope>NUCLEOTIDE SEQUENCE [LARGE SCALE GENOMIC DNA]</scope>
    <source>
        <strain evidence="6 7">12-1054</strain>
    </source>
</reference>
<evidence type="ECO:0000313" key="7">
    <source>
        <dbReference type="Proteomes" id="UP000193685"/>
    </source>
</evidence>
<feature type="repeat" description="TPR" evidence="3">
    <location>
        <begin position="225"/>
        <end position="258"/>
    </location>
</feature>
<evidence type="ECO:0000256" key="3">
    <source>
        <dbReference type="PROSITE-ProRule" id="PRU00339"/>
    </source>
</evidence>
<dbReference type="AlphaFoldDB" id="A0A1Y2FDZ4"/>
<name>A0A1Y2FDZ4_PROLT</name>
<dbReference type="InterPro" id="IPR019734">
    <property type="entry name" value="TPR_rpt"/>
</dbReference>
<dbReference type="PROSITE" id="PS50293">
    <property type="entry name" value="TPR_REGION"/>
    <property type="match status" value="1"/>
</dbReference>
<feature type="repeat" description="TPR" evidence="3">
    <location>
        <begin position="28"/>
        <end position="61"/>
    </location>
</feature>
<dbReference type="SMART" id="SM00028">
    <property type="entry name" value="TPR"/>
    <property type="match status" value="6"/>
</dbReference>
<keyword evidence="7" id="KW-1185">Reference proteome</keyword>
<keyword evidence="1" id="KW-0677">Repeat</keyword>
<dbReference type="OrthoDB" id="10250354at2759"/>
<evidence type="ECO:0000256" key="2">
    <source>
        <dbReference type="ARBA" id="ARBA00022803"/>
    </source>
</evidence>
<evidence type="ECO:0000313" key="6">
    <source>
        <dbReference type="EMBL" id="ORY82132.1"/>
    </source>
</evidence>
<dbReference type="Gene3D" id="1.25.40.10">
    <property type="entry name" value="Tetratricopeptide repeat domain"/>
    <property type="match status" value="3"/>
</dbReference>
<dbReference type="Pfam" id="PF00515">
    <property type="entry name" value="TPR_1"/>
    <property type="match status" value="1"/>
</dbReference>
<dbReference type="Pfam" id="PF13432">
    <property type="entry name" value="TPR_16"/>
    <property type="match status" value="2"/>
</dbReference>
<dbReference type="CDD" id="cd06257">
    <property type="entry name" value="DnaJ"/>
    <property type="match status" value="1"/>
</dbReference>
<comment type="caution">
    <text evidence="6">The sequence shown here is derived from an EMBL/GenBank/DDBJ whole genome shotgun (WGS) entry which is preliminary data.</text>
</comment>
<dbReference type="SUPFAM" id="SSF48452">
    <property type="entry name" value="TPR-like"/>
    <property type="match status" value="2"/>
</dbReference>
<evidence type="ECO:0000256" key="4">
    <source>
        <dbReference type="SAM" id="MobiDB-lite"/>
    </source>
</evidence>
<dbReference type="PANTHER" id="PTHR45188">
    <property type="entry name" value="DNAJ PROTEIN P58IPK HOMOLOG"/>
    <property type="match status" value="1"/>
</dbReference>
<dbReference type="STRING" id="56484.A0A1Y2FDZ4"/>
<dbReference type="EMBL" id="MCFI01000010">
    <property type="protein sequence ID" value="ORY82132.1"/>
    <property type="molecule type" value="Genomic_DNA"/>
</dbReference>
<gene>
    <name evidence="6" type="ORF">BCR37DRAFT_39383</name>
</gene>
<dbReference type="PROSITE" id="PS50076">
    <property type="entry name" value="DNAJ_2"/>
    <property type="match status" value="1"/>
</dbReference>
<feature type="repeat" description="TPR" evidence="3">
    <location>
        <begin position="263"/>
        <end position="296"/>
    </location>
</feature>
<feature type="repeat" description="TPR" evidence="3">
    <location>
        <begin position="297"/>
        <end position="330"/>
    </location>
</feature>
<dbReference type="SMART" id="SM00271">
    <property type="entry name" value="DnaJ"/>
    <property type="match status" value="1"/>
</dbReference>
<feature type="repeat" description="TPR" evidence="3">
    <location>
        <begin position="179"/>
        <end position="212"/>
    </location>
</feature>
<feature type="region of interest" description="Disordered" evidence="4">
    <location>
        <begin position="1"/>
        <end position="30"/>
    </location>
</feature>
<dbReference type="InterPro" id="IPR018253">
    <property type="entry name" value="DnaJ_domain_CS"/>
</dbReference>
<dbReference type="GeneID" id="63787965"/>
<dbReference type="Pfam" id="PF00226">
    <property type="entry name" value="DnaJ"/>
    <property type="match status" value="1"/>
</dbReference>
<dbReference type="OMA" id="KLYMNRA"/>
<dbReference type="SUPFAM" id="SSF46565">
    <property type="entry name" value="Chaperone J-domain"/>
    <property type="match status" value="1"/>
</dbReference>
<dbReference type="InterPro" id="IPR011990">
    <property type="entry name" value="TPR-like_helical_dom_sf"/>
</dbReference>
<dbReference type="RefSeq" id="XP_040725266.1">
    <property type="nucleotide sequence ID" value="XM_040871366.1"/>
</dbReference>
<evidence type="ECO:0000259" key="5">
    <source>
        <dbReference type="PROSITE" id="PS50076"/>
    </source>
</evidence>
<protein>
    <submittedName>
        <fullName evidence="6">Cysteine string protein</fullName>
    </submittedName>
</protein>
<dbReference type="InterPro" id="IPR036869">
    <property type="entry name" value="J_dom_sf"/>
</dbReference>
<organism evidence="6 7">
    <name type="scientific">Protomyces lactucae-debilis</name>
    <dbReference type="NCBI Taxonomy" id="2754530"/>
    <lineage>
        <taxon>Eukaryota</taxon>
        <taxon>Fungi</taxon>
        <taxon>Dikarya</taxon>
        <taxon>Ascomycota</taxon>
        <taxon>Taphrinomycotina</taxon>
        <taxon>Taphrinomycetes</taxon>
        <taxon>Taphrinales</taxon>
        <taxon>Protomycetaceae</taxon>
        <taxon>Protomyces</taxon>
    </lineage>
</organism>
<proteinExistence type="predicted"/>
<accession>A0A1Y2FDZ4</accession>
<dbReference type="PROSITE" id="PS00636">
    <property type="entry name" value="DNAJ_1"/>
    <property type="match status" value="1"/>
</dbReference>
<dbReference type="PANTHER" id="PTHR45188:SF2">
    <property type="entry name" value="DNAJ HOMOLOG SUBFAMILY C MEMBER 7"/>
    <property type="match status" value="1"/>
</dbReference>
<dbReference type="InterPro" id="IPR001623">
    <property type="entry name" value="DnaJ_domain"/>
</dbReference>